<evidence type="ECO:0000313" key="1">
    <source>
        <dbReference type="EMBL" id="GAG66142.1"/>
    </source>
</evidence>
<sequence length="37" mass="4318">HKWCHAELNGDAVLATDDTLTLQYRTDKFVELSRTIR</sequence>
<reference evidence="1" key="1">
    <citation type="journal article" date="2014" name="Front. Microbiol.">
        <title>High frequency of phylogenetically diverse reductive dehalogenase-homologous genes in deep subseafloor sedimentary metagenomes.</title>
        <authorList>
            <person name="Kawai M."/>
            <person name="Futagami T."/>
            <person name="Toyoda A."/>
            <person name="Takaki Y."/>
            <person name="Nishi S."/>
            <person name="Hori S."/>
            <person name="Arai W."/>
            <person name="Tsubouchi T."/>
            <person name="Morono Y."/>
            <person name="Uchiyama I."/>
            <person name="Ito T."/>
            <person name="Fujiyama A."/>
            <person name="Inagaki F."/>
            <person name="Takami H."/>
        </authorList>
    </citation>
    <scope>NUCLEOTIDE SEQUENCE</scope>
    <source>
        <strain evidence="1">Expedition CK06-06</strain>
    </source>
</reference>
<protein>
    <submittedName>
        <fullName evidence="1">Uncharacterized protein</fullName>
    </submittedName>
</protein>
<feature type="non-terminal residue" evidence="1">
    <location>
        <position position="1"/>
    </location>
</feature>
<dbReference type="EMBL" id="BART01005456">
    <property type="protein sequence ID" value="GAG66142.1"/>
    <property type="molecule type" value="Genomic_DNA"/>
</dbReference>
<proteinExistence type="predicted"/>
<dbReference type="AlphaFoldDB" id="X1A7N4"/>
<name>X1A7N4_9ZZZZ</name>
<organism evidence="1">
    <name type="scientific">marine sediment metagenome</name>
    <dbReference type="NCBI Taxonomy" id="412755"/>
    <lineage>
        <taxon>unclassified sequences</taxon>
        <taxon>metagenomes</taxon>
        <taxon>ecological metagenomes</taxon>
    </lineage>
</organism>
<gene>
    <name evidence="1" type="ORF">S01H4_12680</name>
</gene>
<accession>X1A7N4</accession>
<comment type="caution">
    <text evidence="1">The sequence shown here is derived from an EMBL/GenBank/DDBJ whole genome shotgun (WGS) entry which is preliminary data.</text>
</comment>